<comment type="caution">
    <text evidence="2">The sequence shown here is derived from an EMBL/GenBank/DDBJ whole genome shotgun (WGS) entry which is preliminary data.</text>
</comment>
<dbReference type="PANTHER" id="PTHR48277">
    <property type="entry name" value="MITOCHONDRIAL RIBOSOMAL PROTEIN S5"/>
    <property type="match status" value="1"/>
</dbReference>
<feature type="region of interest" description="Disordered" evidence="1">
    <location>
        <begin position="1"/>
        <end position="20"/>
    </location>
</feature>
<gene>
    <name evidence="2" type="ORF">QTO34_013551</name>
</gene>
<dbReference type="AlphaFoldDB" id="A0AA40I994"/>
<proteinExistence type="predicted"/>
<dbReference type="InterPro" id="IPR000851">
    <property type="entry name" value="Ribosomal_uS5"/>
</dbReference>
<organism evidence="2 3">
    <name type="scientific">Cnephaeus nilssonii</name>
    <name type="common">Northern bat</name>
    <name type="synonym">Eptesicus nilssonii</name>
    <dbReference type="NCBI Taxonomy" id="3371016"/>
    <lineage>
        <taxon>Eukaryota</taxon>
        <taxon>Metazoa</taxon>
        <taxon>Chordata</taxon>
        <taxon>Craniata</taxon>
        <taxon>Vertebrata</taxon>
        <taxon>Euteleostomi</taxon>
        <taxon>Mammalia</taxon>
        <taxon>Eutheria</taxon>
        <taxon>Laurasiatheria</taxon>
        <taxon>Chiroptera</taxon>
        <taxon>Yangochiroptera</taxon>
        <taxon>Vespertilionidae</taxon>
        <taxon>Cnephaeus</taxon>
    </lineage>
</organism>
<feature type="compositionally biased region" description="Polar residues" evidence="1">
    <location>
        <begin position="484"/>
        <end position="497"/>
    </location>
</feature>
<dbReference type="GO" id="GO:0005840">
    <property type="term" value="C:ribosome"/>
    <property type="evidence" value="ECO:0007669"/>
    <property type="project" value="InterPro"/>
</dbReference>
<dbReference type="GO" id="GO:0003735">
    <property type="term" value="F:structural constituent of ribosome"/>
    <property type="evidence" value="ECO:0007669"/>
    <property type="project" value="InterPro"/>
</dbReference>
<sequence length="743" mass="81310">MGPATPPGVPIAPGTPGSGGMGPDTWHYHLELLNGGYATRSPAPSLLPAQSLQNWHRDRRGSSGDSDSLDICWASHLINPRLAVLTISSFRSCLKVSVEAICCYSGGEGSELPPCDVGRTGRSLMVQAALHKHLRNSFHFHVEDSSQQCPLSPLGTIPAAGSVCYSHNAGCSSPTNLTGQRYRSYCFFTKLTAGQLCMSALAETGAGAKTKGRGTLAGGSVGGWSCANHCPTQQQEQKAEADMIQQREEWDRKRKRKRKVKLERSWSGNMVQSLGPPAPGPGGETHDDFDTRILEVRNVFDMTAKEGRDQSVSWSLWGMAKEPQVLPLEKPLNRGMLPEKQGTEQFTLCMIRNATKTDTYQDEETTQRPWPLLPPGHHHRLPLAGMEDRCAKVLGSLTCSPHLGLFHELSHQETHQQLAGKRACVVKSKGSAALCPAWPLAEGGLEKGPGARTANGTGRRPASKLVKPRHMQKTQGRERRQSGRAPSQLQEPSPTTQEHAECSSRVKLPDNCSSTQRHLDQKVLTRRTPGADGIILLHQENLRVRTTEGRTAADEIKRKLLPNRVLYVPTSTILIHKVRIARVLHRAAVRRLCPGPSWHLANRHGKKGGCPHLSLQQGHQTSYTVARGCKTKSAKRLGAETCDCLKAGTRTIMTHSYGFLLGLRPGIPTPEASCRPPESTMRTSQVCFMESRNSWDANPRPGTEPPSRKTKASTCSPFSLGSFKADPATLTLYLLLQPQYLWP</sequence>
<evidence type="ECO:0000313" key="3">
    <source>
        <dbReference type="Proteomes" id="UP001177744"/>
    </source>
</evidence>
<dbReference type="GO" id="GO:0006412">
    <property type="term" value="P:translation"/>
    <property type="evidence" value="ECO:0007669"/>
    <property type="project" value="InterPro"/>
</dbReference>
<dbReference type="GO" id="GO:0003723">
    <property type="term" value="F:RNA binding"/>
    <property type="evidence" value="ECO:0007669"/>
    <property type="project" value="InterPro"/>
</dbReference>
<dbReference type="PANTHER" id="PTHR48277:SF1">
    <property type="entry name" value="MITOCHONDRIAL RIBOSOMAL PROTEIN S5"/>
    <property type="match status" value="1"/>
</dbReference>
<dbReference type="EMBL" id="JAULJE010000003">
    <property type="protein sequence ID" value="KAK1344847.1"/>
    <property type="molecule type" value="Genomic_DNA"/>
</dbReference>
<feature type="region of interest" description="Disordered" evidence="1">
    <location>
        <begin position="440"/>
        <end position="518"/>
    </location>
</feature>
<protein>
    <submittedName>
        <fullName evidence="2">Uncharacterized protein</fullName>
    </submittedName>
</protein>
<accession>A0AA40I994</accession>
<evidence type="ECO:0000256" key="1">
    <source>
        <dbReference type="SAM" id="MobiDB-lite"/>
    </source>
</evidence>
<reference evidence="2" key="1">
    <citation type="submission" date="2023-06" db="EMBL/GenBank/DDBJ databases">
        <title>Reference genome for the Northern bat (Eptesicus nilssonii), a most northern bat species.</title>
        <authorList>
            <person name="Laine V.N."/>
            <person name="Pulliainen A.T."/>
            <person name="Lilley T.M."/>
        </authorList>
    </citation>
    <scope>NUCLEOTIDE SEQUENCE</scope>
    <source>
        <strain evidence="2">BLF_Eptnil</strain>
        <tissue evidence="2">Kidney</tissue>
    </source>
</reference>
<feature type="compositionally biased region" description="Pro residues" evidence="1">
    <location>
        <begin position="1"/>
        <end position="10"/>
    </location>
</feature>
<feature type="compositionally biased region" description="Basic and acidic residues" evidence="1">
    <location>
        <begin position="498"/>
        <end position="508"/>
    </location>
</feature>
<dbReference type="Proteomes" id="UP001177744">
    <property type="component" value="Unassembled WGS sequence"/>
</dbReference>
<feature type="region of interest" description="Disordered" evidence="1">
    <location>
        <begin position="692"/>
        <end position="714"/>
    </location>
</feature>
<evidence type="ECO:0000313" key="2">
    <source>
        <dbReference type="EMBL" id="KAK1344847.1"/>
    </source>
</evidence>
<keyword evidence="3" id="KW-1185">Reference proteome</keyword>
<name>A0AA40I994_CNENI</name>